<dbReference type="KEGG" id="bdr:109579614"/>
<proteinExistence type="predicted"/>
<reference evidence="3" key="1">
    <citation type="submission" date="2025-08" db="UniProtKB">
        <authorList>
            <consortium name="RefSeq"/>
        </authorList>
    </citation>
    <scope>IDENTIFICATION</scope>
    <source>
        <tissue evidence="3">Adult</tissue>
    </source>
</reference>
<keyword evidence="2" id="KW-1185">Reference proteome</keyword>
<dbReference type="FunCoup" id="A0A6J0RM54">
    <property type="interactions" value="135"/>
</dbReference>
<feature type="transmembrane region" description="Helical" evidence="1">
    <location>
        <begin position="21"/>
        <end position="42"/>
    </location>
</feature>
<dbReference type="CTD" id="50395"/>
<dbReference type="Pfam" id="PF15114">
    <property type="entry name" value="UPF0640"/>
    <property type="match status" value="1"/>
</dbReference>
<evidence type="ECO:0000313" key="3">
    <source>
        <dbReference type="RefSeq" id="XP_019846216.1"/>
    </source>
</evidence>
<dbReference type="OrthoDB" id="5913955at2759"/>
<organism evidence="2 3">
    <name type="scientific">Bactrocera dorsalis</name>
    <name type="common">Oriental fruit fly</name>
    <name type="synonym">Dacus dorsalis</name>
    <dbReference type="NCBI Taxonomy" id="27457"/>
    <lineage>
        <taxon>Eukaryota</taxon>
        <taxon>Metazoa</taxon>
        <taxon>Ecdysozoa</taxon>
        <taxon>Arthropoda</taxon>
        <taxon>Hexapoda</taxon>
        <taxon>Insecta</taxon>
        <taxon>Pterygota</taxon>
        <taxon>Neoptera</taxon>
        <taxon>Endopterygota</taxon>
        <taxon>Diptera</taxon>
        <taxon>Brachycera</taxon>
        <taxon>Muscomorpha</taxon>
        <taxon>Tephritoidea</taxon>
        <taxon>Tephritidae</taxon>
        <taxon>Bactrocera</taxon>
        <taxon>Bactrocera</taxon>
    </lineage>
</organism>
<gene>
    <name evidence="3" type="primary">LOC109579614</name>
</gene>
<dbReference type="AlphaFoldDB" id="A0A6J0RM54"/>
<keyword evidence="1" id="KW-1133">Transmembrane helix</keyword>
<keyword evidence="1" id="KW-0472">Membrane</keyword>
<accession>A0A6J0RM54</accession>
<keyword evidence="1" id="KW-0812">Transmembrane</keyword>
<dbReference type="GeneID" id="109579614"/>
<dbReference type="PANTHER" id="PTHR35250">
    <property type="entry name" value="SMALL INTEGRAL MEMBRANE PROTEIN 4"/>
    <property type="match status" value="1"/>
</dbReference>
<sequence>MPFYSNRIRRILDKWPGKQRLGIYRFLPLFFVLGAALEFSMINWTVGETNFYHTFKKRQAKNFVEEKLQITQGQVQTPTKEVA</sequence>
<dbReference type="PANTHER" id="PTHR35250:SF1">
    <property type="entry name" value="UBIQUINOL-CYTOCHROME-C REDUCTASE COMPLEX ASSEMBLY FACTOR 5"/>
    <property type="match status" value="1"/>
</dbReference>
<dbReference type="OMA" id="MEWFMIK"/>
<dbReference type="Proteomes" id="UP001652620">
    <property type="component" value="Unplaced"/>
</dbReference>
<evidence type="ECO:0000313" key="2">
    <source>
        <dbReference type="Proteomes" id="UP001652620"/>
    </source>
</evidence>
<evidence type="ECO:0000256" key="1">
    <source>
        <dbReference type="SAM" id="Phobius"/>
    </source>
</evidence>
<name>A0A6J0RM54_BACDO</name>
<protein>
    <submittedName>
        <fullName evidence="3">Small integral membrane protein 4</fullName>
    </submittedName>
</protein>
<dbReference type="InterPro" id="IPR028183">
    <property type="entry name" value="UQCC5"/>
</dbReference>
<dbReference type="InParanoid" id="A0A6J0RM54"/>
<dbReference type="RefSeq" id="XP_019846216.1">
    <property type="nucleotide sequence ID" value="XM_019990657.3"/>
</dbReference>